<feature type="transmembrane region" description="Helical" evidence="13">
    <location>
        <begin position="68"/>
        <end position="86"/>
    </location>
</feature>
<dbReference type="EMBL" id="DVNB01000077">
    <property type="protein sequence ID" value="HIU57605.1"/>
    <property type="molecule type" value="Genomic_DNA"/>
</dbReference>
<dbReference type="InterPro" id="IPR001736">
    <property type="entry name" value="PLipase_D/transphosphatidylase"/>
</dbReference>
<evidence type="ECO:0000256" key="4">
    <source>
        <dbReference type="ARBA" id="ARBA00022679"/>
    </source>
</evidence>
<evidence type="ECO:0000313" key="16">
    <source>
        <dbReference type="Proteomes" id="UP000824109"/>
    </source>
</evidence>
<dbReference type="InterPro" id="IPR022924">
    <property type="entry name" value="Cardiolipin_synthase"/>
</dbReference>
<evidence type="ECO:0000256" key="3">
    <source>
        <dbReference type="ARBA" id="ARBA00022516"/>
    </source>
</evidence>
<proteinExistence type="predicted"/>
<dbReference type="EC" id="2.7.8.-" evidence="12"/>
<comment type="subcellular location">
    <subcellularLocation>
        <location evidence="1">Cell membrane</location>
        <topology evidence="1">Multi-pass membrane protein</topology>
    </subcellularLocation>
</comment>
<feature type="transmembrane region" description="Helical" evidence="13">
    <location>
        <begin position="12"/>
        <end position="33"/>
    </location>
</feature>
<keyword evidence="4" id="KW-0808">Transferase</keyword>
<dbReference type="InterPro" id="IPR025202">
    <property type="entry name" value="PLD-like_dom"/>
</dbReference>
<evidence type="ECO:0000256" key="10">
    <source>
        <dbReference type="ARBA" id="ARBA00023209"/>
    </source>
</evidence>
<dbReference type="InterPro" id="IPR027379">
    <property type="entry name" value="CLS_N"/>
</dbReference>
<dbReference type="GO" id="GO:0008808">
    <property type="term" value="F:cardiolipin synthase activity"/>
    <property type="evidence" value="ECO:0007669"/>
    <property type="project" value="UniProtKB-UniRule"/>
</dbReference>
<evidence type="ECO:0000256" key="9">
    <source>
        <dbReference type="ARBA" id="ARBA00023136"/>
    </source>
</evidence>
<keyword evidence="11" id="KW-1208">Phospholipid metabolism</keyword>
<keyword evidence="8" id="KW-0443">Lipid metabolism</keyword>
<reference evidence="15" key="1">
    <citation type="submission" date="2020-10" db="EMBL/GenBank/DDBJ databases">
        <authorList>
            <person name="Gilroy R."/>
        </authorList>
    </citation>
    <scope>NUCLEOTIDE SEQUENCE</scope>
    <source>
        <strain evidence="15">USAMLcec3-3695</strain>
    </source>
</reference>
<keyword evidence="2" id="KW-1003">Cell membrane</keyword>
<dbReference type="CDD" id="cd09160">
    <property type="entry name" value="PLDc_SMU_988_like_2"/>
    <property type="match status" value="1"/>
</dbReference>
<evidence type="ECO:0000259" key="14">
    <source>
        <dbReference type="PROSITE" id="PS50035"/>
    </source>
</evidence>
<dbReference type="GO" id="GO:0032049">
    <property type="term" value="P:cardiolipin biosynthetic process"/>
    <property type="evidence" value="ECO:0007669"/>
    <property type="project" value="UniProtKB-UniRule"/>
</dbReference>
<keyword evidence="5 13" id="KW-0812">Transmembrane</keyword>
<dbReference type="Gene3D" id="3.30.870.10">
    <property type="entry name" value="Endonuclease Chain A"/>
    <property type="match status" value="2"/>
</dbReference>
<dbReference type="PANTHER" id="PTHR21248">
    <property type="entry name" value="CARDIOLIPIN SYNTHASE"/>
    <property type="match status" value="1"/>
</dbReference>
<dbReference type="SMART" id="SM00155">
    <property type="entry name" value="PLDc"/>
    <property type="match status" value="2"/>
</dbReference>
<feature type="transmembrane region" description="Helical" evidence="13">
    <location>
        <begin position="39"/>
        <end position="56"/>
    </location>
</feature>
<keyword evidence="7 13" id="KW-1133">Transmembrane helix</keyword>
<evidence type="ECO:0000256" key="6">
    <source>
        <dbReference type="ARBA" id="ARBA00022737"/>
    </source>
</evidence>
<evidence type="ECO:0000256" key="2">
    <source>
        <dbReference type="ARBA" id="ARBA00022475"/>
    </source>
</evidence>
<dbReference type="PANTHER" id="PTHR21248:SF22">
    <property type="entry name" value="PHOSPHOLIPASE D"/>
    <property type="match status" value="1"/>
</dbReference>
<keyword evidence="10" id="KW-0594">Phospholipid biosynthesis</keyword>
<evidence type="ECO:0000313" key="15">
    <source>
        <dbReference type="EMBL" id="HIU57605.1"/>
    </source>
</evidence>
<evidence type="ECO:0000256" key="1">
    <source>
        <dbReference type="ARBA" id="ARBA00004651"/>
    </source>
</evidence>
<dbReference type="Pfam" id="PF13091">
    <property type="entry name" value="PLDc_2"/>
    <property type="match status" value="2"/>
</dbReference>
<evidence type="ECO:0000256" key="11">
    <source>
        <dbReference type="ARBA" id="ARBA00023264"/>
    </source>
</evidence>
<sequence length="512" mass="58758">MNKLLKLIYSNKFFAVTTLLLQVAVIAAFIIGVSNNTRFYLLASNFISAVLILFEVNRHEETAFKITWIMLIAIVPIFGWFFYLYTHTGFISRDIMRSHAIARQQISKYRSDDTEIITEMEDNGISSSLVRYLSRAGGNPVYKNSDFKYYPIGEVMFEDMLDELRRAKDFIFMEFFIINHKSYMWKITESILEEKAQQGVDVRLMYDGMGCIALMPKNYDKVLERKGIKCQIFAPVQPLLSTYQNNRDHRKVLVVDGRCAFSGGINLADEYINKIVRFGHWKDTGLKVTGEAVKGFTEMFLTMWCTASSASDTDFERFLSASSSFPVYNGKGYIAPYCDSPLDNKPIGRNSYIDILNNAKDYVSIMTPYFVVDEGIFDAMSYAVTRGVDVKLILPGIPDKRIPYCLARSYYEDLFDIGVEVYEYTPGFVHAKTTVSDGKHAIVGTINYDYRSLYLHYECAAYISDSPAIKDIDADMIDTLSKCRRVTMAEYNELPWYYKFLGRVLRFIATLI</sequence>
<dbReference type="GO" id="GO:0005886">
    <property type="term" value="C:plasma membrane"/>
    <property type="evidence" value="ECO:0007669"/>
    <property type="project" value="UniProtKB-SubCell"/>
</dbReference>
<evidence type="ECO:0000256" key="7">
    <source>
        <dbReference type="ARBA" id="ARBA00022989"/>
    </source>
</evidence>
<feature type="domain" description="PLD phosphodiesterase" evidence="14">
    <location>
        <begin position="425"/>
        <end position="452"/>
    </location>
</feature>
<evidence type="ECO:0000256" key="12">
    <source>
        <dbReference type="NCBIfam" id="TIGR04265"/>
    </source>
</evidence>
<evidence type="ECO:0000256" key="5">
    <source>
        <dbReference type="ARBA" id="ARBA00022692"/>
    </source>
</evidence>
<dbReference type="Proteomes" id="UP000824109">
    <property type="component" value="Unassembled WGS sequence"/>
</dbReference>
<gene>
    <name evidence="15" type="primary">cls</name>
    <name evidence="15" type="ORF">IAA61_07310</name>
</gene>
<dbReference type="NCBIfam" id="TIGR04265">
    <property type="entry name" value="bac_cardiolipin"/>
    <property type="match status" value="1"/>
</dbReference>
<accession>A0A9D1SF10</accession>
<keyword evidence="6" id="KW-0677">Repeat</keyword>
<keyword evidence="9 13" id="KW-0472">Membrane</keyword>
<organism evidence="15 16">
    <name type="scientific">Candidatus Ornithomonoglobus merdipullorum</name>
    <dbReference type="NCBI Taxonomy" id="2840895"/>
    <lineage>
        <taxon>Bacteria</taxon>
        <taxon>Bacillati</taxon>
        <taxon>Bacillota</taxon>
        <taxon>Clostridia</taxon>
        <taxon>Candidatus Ornithomonoglobus</taxon>
    </lineage>
</organism>
<keyword evidence="3" id="KW-0444">Lipid biosynthesis</keyword>
<protein>
    <recommendedName>
        <fullName evidence="12">Cardiolipin synthase</fullName>
        <ecNumber evidence="12">2.7.8.-</ecNumber>
    </recommendedName>
</protein>
<evidence type="ECO:0000256" key="8">
    <source>
        <dbReference type="ARBA" id="ARBA00023098"/>
    </source>
</evidence>
<feature type="domain" description="PLD phosphodiesterase" evidence="14">
    <location>
        <begin position="244"/>
        <end position="271"/>
    </location>
</feature>
<dbReference type="PROSITE" id="PS50035">
    <property type="entry name" value="PLD"/>
    <property type="match status" value="2"/>
</dbReference>
<reference evidence="15" key="2">
    <citation type="journal article" date="2021" name="PeerJ">
        <title>Extensive microbial diversity within the chicken gut microbiome revealed by metagenomics and culture.</title>
        <authorList>
            <person name="Gilroy R."/>
            <person name="Ravi A."/>
            <person name="Getino M."/>
            <person name="Pursley I."/>
            <person name="Horton D.L."/>
            <person name="Alikhan N.F."/>
            <person name="Baker D."/>
            <person name="Gharbi K."/>
            <person name="Hall N."/>
            <person name="Watson M."/>
            <person name="Adriaenssens E.M."/>
            <person name="Foster-Nyarko E."/>
            <person name="Jarju S."/>
            <person name="Secka A."/>
            <person name="Antonio M."/>
            <person name="Oren A."/>
            <person name="Chaudhuri R.R."/>
            <person name="La Ragione R."/>
            <person name="Hildebrand F."/>
            <person name="Pallen M.J."/>
        </authorList>
    </citation>
    <scope>NUCLEOTIDE SEQUENCE</scope>
    <source>
        <strain evidence="15">USAMLcec3-3695</strain>
    </source>
</reference>
<dbReference type="SUPFAM" id="SSF56024">
    <property type="entry name" value="Phospholipase D/nuclease"/>
    <property type="match status" value="2"/>
</dbReference>
<dbReference type="AlphaFoldDB" id="A0A9D1SF10"/>
<name>A0A9D1SF10_9FIRM</name>
<comment type="caution">
    <text evidence="15">The sequence shown here is derived from an EMBL/GenBank/DDBJ whole genome shotgun (WGS) entry which is preliminary data.</text>
</comment>
<dbReference type="CDD" id="cd09154">
    <property type="entry name" value="PLDc_SMU_988_like_1"/>
    <property type="match status" value="1"/>
</dbReference>
<dbReference type="Pfam" id="PF13396">
    <property type="entry name" value="PLDc_N"/>
    <property type="match status" value="1"/>
</dbReference>
<evidence type="ECO:0000256" key="13">
    <source>
        <dbReference type="SAM" id="Phobius"/>
    </source>
</evidence>